<organism evidence="2 3">
    <name type="scientific">Nephila pilipes</name>
    <name type="common">Giant wood spider</name>
    <name type="synonym">Nephila maculata</name>
    <dbReference type="NCBI Taxonomy" id="299642"/>
    <lineage>
        <taxon>Eukaryota</taxon>
        <taxon>Metazoa</taxon>
        <taxon>Ecdysozoa</taxon>
        <taxon>Arthropoda</taxon>
        <taxon>Chelicerata</taxon>
        <taxon>Arachnida</taxon>
        <taxon>Araneae</taxon>
        <taxon>Araneomorphae</taxon>
        <taxon>Entelegynae</taxon>
        <taxon>Araneoidea</taxon>
        <taxon>Nephilidae</taxon>
        <taxon>Nephila</taxon>
    </lineage>
</organism>
<protein>
    <submittedName>
        <fullName evidence="2">Uncharacterized protein</fullName>
    </submittedName>
</protein>
<proteinExistence type="predicted"/>
<dbReference type="Proteomes" id="UP000887013">
    <property type="component" value="Unassembled WGS sequence"/>
</dbReference>
<dbReference type="EMBL" id="BMAW01102846">
    <property type="protein sequence ID" value="GFT06206.1"/>
    <property type="molecule type" value="Genomic_DNA"/>
</dbReference>
<dbReference type="AlphaFoldDB" id="A0A8X6TE09"/>
<comment type="caution">
    <text evidence="2">The sequence shown here is derived from an EMBL/GenBank/DDBJ whole genome shotgun (WGS) entry which is preliminary data.</text>
</comment>
<keyword evidence="3" id="KW-1185">Reference proteome</keyword>
<name>A0A8X6TE09_NEPPI</name>
<sequence>LTVEEALALMAELCDDDIFNETDFYLDPLSNEATNEDSGKEDCIDMNNLTRCQLRANAVVTLRCKHQDKQIIGESDNEDEHEILTHNRNQIKTPRDIKNI</sequence>
<reference evidence="2" key="1">
    <citation type="submission" date="2020-08" db="EMBL/GenBank/DDBJ databases">
        <title>Multicomponent nature underlies the extraordinary mechanical properties of spider dragline silk.</title>
        <authorList>
            <person name="Kono N."/>
            <person name="Nakamura H."/>
            <person name="Mori M."/>
            <person name="Yoshida Y."/>
            <person name="Ohtoshi R."/>
            <person name="Malay A.D."/>
            <person name="Moran D.A.P."/>
            <person name="Tomita M."/>
            <person name="Numata K."/>
            <person name="Arakawa K."/>
        </authorList>
    </citation>
    <scope>NUCLEOTIDE SEQUENCE</scope>
</reference>
<gene>
    <name evidence="2" type="ORF">NPIL_603711</name>
</gene>
<evidence type="ECO:0000313" key="3">
    <source>
        <dbReference type="Proteomes" id="UP000887013"/>
    </source>
</evidence>
<feature type="non-terminal residue" evidence="2">
    <location>
        <position position="1"/>
    </location>
</feature>
<feature type="region of interest" description="Disordered" evidence="1">
    <location>
        <begin position="74"/>
        <end position="100"/>
    </location>
</feature>
<accession>A0A8X6TE09</accession>
<dbReference type="OrthoDB" id="6762366at2759"/>
<evidence type="ECO:0000256" key="1">
    <source>
        <dbReference type="SAM" id="MobiDB-lite"/>
    </source>
</evidence>
<evidence type="ECO:0000313" key="2">
    <source>
        <dbReference type="EMBL" id="GFT06206.1"/>
    </source>
</evidence>